<dbReference type="RefSeq" id="WP_252773958.1">
    <property type="nucleotide sequence ID" value="NZ_CP097122.1"/>
</dbReference>
<dbReference type="EMBL" id="CP097122">
    <property type="protein sequence ID" value="USS92157.1"/>
    <property type="molecule type" value="Genomic_DNA"/>
</dbReference>
<evidence type="ECO:0000256" key="2">
    <source>
        <dbReference type="PIRNR" id="PIRNR002070"/>
    </source>
</evidence>
<dbReference type="InterPro" id="IPR012340">
    <property type="entry name" value="NA-bd_OB-fold"/>
</dbReference>
<evidence type="ECO:0000313" key="4">
    <source>
        <dbReference type="EMBL" id="USS92157.1"/>
    </source>
</evidence>
<dbReference type="PIRSF" id="PIRSF002070">
    <property type="entry name" value="SSB"/>
    <property type="match status" value="1"/>
</dbReference>
<reference evidence="4" key="1">
    <citation type="submission" date="2022-05" db="EMBL/GenBank/DDBJ databases">
        <authorList>
            <person name="Oliphant S.A."/>
            <person name="Watson-Haigh N.S."/>
            <person name="Sumby K.M."/>
            <person name="Gardner J.M."/>
            <person name="Jiranek V."/>
        </authorList>
    </citation>
    <scope>NUCLEOTIDE SEQUENCE</scope>
    <source>
        <strain evidence="4">KI3_B9</strain>
    </source>
</reference>
<sequence length="137" mass="15469">MSTNIAALRGRLVSKTVLGYTSSGKVFTTGRIAVSRNFTNKKGQRQTDFFRFVLWGKQAQNFTDLVDQGDRIGLDGHLQSSSYEKDGSTHFVTDLYVDHFDLVETLQDKEIIRHQLAQDDLVSSHDEVVVTDDDLPF</sequence>
<gene>
    <name evidence="4" type="primary">ssb</name>
    <name evidence="4" type="ORF">M3M36_00640</name>
</gene>
<evidence type="ECO:0000256" key="3">
    <source>
        <dbReference type="RuleBase" id="RU000524"/>
    </source>
</evidence>
<dbReference type="InterPro" id="IPR011344">
    <property type="entry name" value="ssDNA-bd"/>
</dbReference>
<keyword evidence="1 2" id="KW-0238">DNA-binding</keyword>
<dbReference type="SUPFAM" id="SSF50249">
    <property type="entry name" value="Nucleic acid-binding proteins"/>
    <property type="match status" value="1"/>
</dbReference>
<dbReference type="PROSITE" id="PS50935">
    <property type="entry name" value="SSB"/>
    <property type="match status" value="1"/>
</dbReference>
<dbReference type="CDD" id="cd04496">
    <property type="entry name" value="SSB_OBF"/>
    <property type="match status" value="1"/>
</dbReference>
<evidence type="ECO:0000256" key="1">
    <source>
        <dbReference type="ARBA" id="ARBA00023125"/>
    </source>
</evidence>
<proteinExistence type="predicted"/>
<organism evidence="4 5">
    <name type="scientific">Fructobacillus americanaquae</name>
    <dbReference type="NCBI Taxonomy" id="2940302"/>
    <lineage>
        <taxon>Bacteria</taxon>
        <taxon>Bacillati</taxon>
        <taxon>Bacillota</taxon>
        <taxon>Bacilli</taxon>
        <taxon>Lactobacillales</taxon>
        <taxon>Lactobacillaceae</taxon>
        <taxon>Fructobacillus</taxon>
    </lineage>
</organism>
<dbReference type="Proteomes" id="UP001056093">
    <property type="component" value="Chromosome"/>
</dbReference>
<keyword evidence="5" id="KW-1185">Reference proteome</keyword>
<evidence type="ECO:0000313" key="5">
    <source>
        <dbReference type="Proteomes" id="UP001056093"/>
    </source>
</evidence>
<accession>A0ABY5C0N2</accession>
<dbReference type="GO" id="GO:0003677">
    <property type="term" value="F:DNA binding"/>
    <property type="evidence" value="ECO:0007669"/>
    <property type="project" value="UniProtKB-KW"/>
</dbReference>
<dbReference type="InterPro" id="IPR000424">
    <property type="entry name" value="Primosome_PriB/ssb"/>
</dbReference>
<name>A0ABY5C0N2_9LACO</name>
<protein>
    <recommendedName>
        <fullName evidence="2 3">Single-stranded DNA-binding protein</fullName>
    </recommendedName>
</protein>
<dbReference type="Pfam" id="PF00436">
    <property type="entry name" value="SSB"/>
    <property type="match status" value="1"/>
</dbReference>
<dbReference type="NCBIfam" id="TIGR00621">
    <property type="entry name" value="ssb"/>
    <property type="match status" value="1"/>
</dbReference>
<dbReference type="Gene3D" id="2.40.50.140">
    <property type="entry name" value="Nucleic acid-binding proteins"/>
    <property type="match status" value="1"/>
</dbReference>